<protein>
    <submittedName>
        <fullName evidence="5">Glycosyltransferase</fullName>
    </submittedName>
</protein>
<keyword evidence="1" id="KW-0328">Glycosyltransferase</keyword>
<name>A0A6I3JG48_9ACTN</name>
<keyword evidence="6" id="KW-1185">Reference proteome</keyword>
<dbReference type="PANTHER" id="PTHR12526:SF636">
    <property type="entry name" value="BLL3647 PROTEIN"/>
    <property type="match status" value="1"/>
</dbReference>
<dbReference type="PANTHER" id="PTHR12526">
    <property type="entry name" value="GLYCOSYLTRANSFERASE"/>
    <property type="match status" value="1"/>
</dbReference>
<dbReference type="EMBL" id="WLCI01000020">
    <property type="protein sequence ID" value="MTB97244.1"/>
    <property type="molecule type" value="Genomic_DNA"/>
</dbReference>
<proteinExistence type="predicted"/>
<dbReference type="Pfam" id="PF13439">
    <property type="entry name" value="Glyco_transf_4"/>
    <property type="match status" value="1"/>
</dbReference>
<feature type="region of interest" description="Disordered" evidence="3">
    <location>
        <begin position="84"/>
        <end position="103"/>
    </location>
</feature>
<dbReference type="Proteomes" id="UP000433406">
    <property type="component" value="Unassembled WGS sequence"/>
</dbReference>
<dbReference type="AlphaFoldDB" id="A0A6I3JG48"/>
<dbReference type="GO" id="GO:0016757">
    <property type="term" value="F:glycosyltransferase activity"/>
    <property type="evidence" value="ECO:0007669"/>
    <property type="project" value="UniProtKB-KW"/>
</dbReference>
<keyword evidence="2 5" id="KW-0808">Transferase</keyword>
<evidence type="ECO:0000256" key="2">
    <source>
        <dbReference type="ARBA" id="ARBA00022679"/>
    </source>
</evidence>
<feature type="domain" description="Glycosyltransferase subfamily 4-like N-terminal" evidence="4">
    <location>
        <begin position="63"/>
        <end position="233"/>
    </location>
</feature>
<dbReference type="CDD" id="cd03801">
    <property type="entry name" value="GT4_PimA-like"/>
    <property type="match status" value="1"/>
</dbReference>
<sequence length="418" mass="43567">MARPPRPARRRRRRRAGRHRGGRGLRHRAVLPAAVAAVRPRRGPGPGGAAVTRVVQVLTQSSGGPVDHVSDVAAELARRGVDSHVVGPRPASGTAPAPGVTWHPTTVAGKVDARGAREALGLLRSLRPDVVHAHDRRAGWLARLAAPVLGAPVVYTLHGVADGLSDLVAGNVRAAERRRRDRLYYLTGERLVTRWARARVVVPSAAVATYAVERVGLPGRAVSVVPNGVDPARWRPAPGGPPPGPVTVVWTGVLGGVKRIGLLLDALAAVPAARALVVGDGSDRALVERRAAEPGLAGRVELTGWLADPAPAYARGHLLALTSAAENLPLSVLQAMSCGLPVVATAVGGVPEVVRDGVDGLLAPADDPAALIAALAALVEDDARRERAGRSARARIEESFSLARCVDGLERVYAEVRG</sequence>
<evidence type="ECO:0000259" key="4">
    <source>
        <dbReference type="Pfam" id="PF13439"/>
    </source>
</evidence>
<evidence type="ECO:0000313" key="6">
    <source>
        <dbReference type="Proteomes" id="UP000433406"/>
    </source>
</evidence>
<gene>
    <name evidence="5" type="ORF">GGQ22_19430</name>
</gene>
<dbReference type="InterPro" id="IPR028098">
    <property type="entry name" value="Glyco_trans_4-like_N"/>
</dbReference>
<evidence type="ECO:0000256" key="1">
    <source>
        <dbReference type="ARBA" id="ARBA00022676"/>
    </source>
</evidence>
<dbReference type="Pfam" id="PF13692">
    <property type="entry name" value="Glyco_trans_1_4"/>
    <property type="match status" value="1"/>
</dbReference>
<feature type="region of interest" description="Disordered" evidence="3">
    <location>
        <begin position="1"/>
        <end position="25"/>
    </location>
</feature>
<evidence type="ECO:0000313" key="5">
    <source>
        <dbReference type="EMBL" id="MTB97244.1"/>
    </source>
</evidence>
<dbReference type="SUPFAM" id="SSF53756">
    <property type="entry name" value="UDP-Glycosyltransferase/glycogen phosphorylase"/>
    <property type="match status" value="1"/>
</dbReference>
<organism evidence="5 6">
    <name type="scientific">Nocardioides marmotae</name>
    <dbReference type="NCBI Taxonomy" id="2663857"/>
    <lineage>
        <taxon>Bacteria</taxon>
        <taxon>Bacillati</taxon>
        <taxon>Actinomycetota</taxon>
        <taxon>Actinomycetes</taxon>
        <taxon>Propionibacteriales</taxon>
        <taxon>Nocardioidaceae</taxon>
        <taxon>Nocardioides</taxon>
    </lineage>
</organism>
<accession>A0A6I3JG48</accession>
<evidence type="ECO:0000256" key="3">
    <source>
        <dbReference type="SAM" id="MobiDB-lite"/>
    </source>
</evidence>
<comment type="caution">
    <text evidence="5">The sequence shown here is derived from an EMBL/GenBank/DDBJ whole genome shotgun (WGS) entry which is preliminary data.</text>
</comment>
<dbReference type="Gene3D" id="3.40.50.2000">
    <property type="entry name" value="Glycogen Phosphorylase B"/>
    <property type="match status" value="2"/>
</dbReference>
<reference evidence="5 6" key="1">
    <citation type="submission" date="2019-10" db="EMBL/GenBank/DDBJ databases">
        <title>Nocardioides novel species isolated from the excrement of Marmot.</title>
        <authorList>
            <person name="Zhang G."/>
        </authorList>
    </citation>
    <scope>NUCLEOTIDE SEQUENCE [LARGE SCALE GENOMIC DNA]</scope>
    <source>
        <strain evidence="6">zg-579</strain>
    </source>
</reference>